<organism evidence="2 3">
    <name type="scientific">Streptomyces alanosinicus</name>
    <dbReference type="NCBI Taxonomy" id="68171"/>
    <lineage>
        <taxon>Bacteria</taxon>
        <taxon>Bacillati</taxon>
        <taxon>Actinomycetota</taxon>
        <taxon>Actinomycetes</taxon>
        <taxon>Kitasatosporales</taxon>
        <taxon>Streptomycetaceae</taxon>
        <taxon>Streptomyces</taxon>
    </lineage>
</organism>
<dbReference type="AlphaFoldDB" id="A0A919D1F4"/>
<gene>
    <name evidence="2" type="ORF">GCM10010339_17400</name>
</gene>
<evidence type="ECO:0000313" key="3">
    <source>
        <dbReference type="Proteomes" id="UP000655443"/>
    </source>
</evidence>
<dbReference type="EMBL" id="BMVG01000002">
    <property type="protein sequence ID" value="GHE00759.1"/>
    <property type="molecule type" value="Genomic_DNA"/>
</dbReference>
<name>A0A919D1F4_9ACTN</name>
<reference evidence="2" key="1">
    <citation type="journal article" date="2014" name="Int. J. Syst. Evol. Microbiol.">
        <title>Complete genome sequence of Corynebacterium casei LMG S-19264T (=DSM 44701T), isolated from a smear-ripened cheese.</title>
        <authorList>
            <consortium name="US DOE Joint Genome Institute (JGI-PGF)"/>
            <person name="Walter F."/>
            <person name="Albersmeier A."/>
            <person name="Kalinowski J."/>
            <person name="Ruckert C."/>
        </authorList>
    </citation>
    <scope>NUCLEOTIDE SEQUENCE</scope>
    <source>
        <strain evidence="2">JCM 4714</strain>
    </source>
</reference>
<dbReference type="Proteomes" id="UP000655443">
    <property type="component" value="Unassembled WGS sequence"/>
</dbReference>
<keyword evidence="3" id="KW-1185">Reference proteome</keyword>
<evidence type="ECO:0000313" key="2">
    <source>
        <dbReference type="EMBL" id="GHE00759.1"/>
    </source>
</evidence>
<protein>
    <submittedName>
        <fullName evidence="2">Uncharacterized protein</fullName>
    </submittedName>
</protein>
<sequence length="67" mass="7281">MSGKRYLGQSSESSTPRPPANDVVELEALIAAGGFWRLAPDWVPRTGYAKPTRALLRAVEDGLKRGL</sequence>
<reference evidence="2" key="2">
    <citation type="submission" date="2020-09" db="EMBL/GenBank/DDBJ databases">
        <authorList>
            <person name="Sun Q."/>
            <person name="Ohkuma M."/>
        </authorList>
    </citation>
    <scope>NUCLEOTIDE SEQUENCE</scope>
    <source>
        <strain evidence="2">JCM 4714</strain>
    </source>
</reference>
<accession>A0A919D1F4</accession>
<comment type="caution">
    <text evidence="2">The sequence shown here is derived from an EMBL/GenBank/DDBJ whole genome shotgun (WGS) entry which is preliminary data.</text>
</comment>
<proteinExistence type="predicted"/>
<evidence type="ECO:0000256" key="1">
    <source>
        <dbReference type="SAM" id="MobiDB-lite"/>
    </source>
</evidence>
<feature type="region of interest" description="Disordered" evidence="1">
    <location>
        <begin position="1"/>
        <end position="21"/>
    </location>
</feature>